<gene>
    <name evidence="1" type="ORF">US53_C0070G0001</name>
</gene>
<sequence>MCACKFRVGKITDATTGDYKNFILANAFVKDDFESQLDFIFCTNPQKVRDAFKPLGLEIKNEKDLKVLVNAHKQGLDKKEFGKDFRDVALSIFLTQAELNNASCKIMFVK</sequence>
<reference evidence="1 2" key="1">
    <citation type="journal article" date="2015" name="Nature">
        <title>rRNA introns, odd ribosomes, and small enigmatic genomes across a large radiation of phyla.</title>
        <authorList>
            <person name="Brown C.T."/>
            <person name="Hug L.A."/>
            <person name="Thomas B.C."/>
            <person name="Sharon I."/>
            <person name="Castelle C.J."/>
            <person name="Singh A."/>
            <person name="Wilkins M.J."/>
            <person name="Williams K.H."/>
            <person name="Banfield J.F."/>
        </authorList>
    </citation>
    <scope>NUCLEOTIDE SEQUENCE [LARGE SCALE GENOMIC DNA]</scope>
</reference>
<dbReference type="Proteomes" id="UP000034591">
    <property type="component" value="Unassembled WGS sequence"/>
</dbReference>
<dbReference type="AlphaFoldDB" id="A0A0G0H0S3"/>
<protein>
    <submittedName>
        <fullName evidence="1">Uncharacterized protein</fullName>
    </submittedName>
</protein>
<organism evidence="1 2">
    <name type="scientific">Candidatus Woesebacteria bacterium GW2011_GWA1_37_7</name>
    <dbReference type="NCBI Taxonomy" id="1618545"/>
    <lineage>
        <taxon>Bacteria</taxon>
        <taxon>Candidatus Woeseibacteriota</taxon>
    </lineage>
</organism>
<name>A0A0G0H0S3_9BACT</name>
<comment type="caution">
    <text evidence="1">The sequence shown here is derived from an EMBL/GenBank/DDBJ whole genome shotgun (WGS) entry which is preliminary data.</text>
</comment>
<evidence type="ECO:0000313" key="2">
    <source>
        <dbReference type="Proteomes" id="UP000034591"/>
    </source>
</evidence>
<accession>A0A0G0H0S3</accession>
<evidence type="ECO:0000313" key="1">
    <source>
        <dbReference type="EMBL" id="KKQ35802.1"/>
    </source>
</evidence>
<dbReference type="EMBL" id="LBTI01000070">
    <property type="protein sequence ID" value="KKQ35802.1"/>
    <property type="molecule type" value="Genomic_DNA"/>
</dbReference>
<proteinExistence type="predicted"/>